<dbReference type="HOGENOM" id="CLU_391130_0_0_7"/>
<dbReference type="InterPro" id="IPR032534">
    <property type="entry name" value="EcxA_zinc-bd"/>
</dbReference>
<feature type="chain" id="PRO_5004278482" description="EcxA zinc-binding domain-containing protein" evidence="1">
    <location>
        <begin position="21"/>
        <end position="715"/>
    </location>
</feature>
<dbReference type="Gene3D" id="3.40.390.10">
    <property type="entry name" value="Collagenase (Catalytic Domain)"/>
    <property type="match status" value="1"/>
</dbReference>
<dbReference type="RefSeq" id="WP_011163175.1">
    <property type="nucleotide sequence ID" value="NC_005363.1"/>
</dbReference>
<dbReference type="InterPro" id="IPR024079">
    <property type="entry name" value="MetalloPept_cat_dom_sf"/>
</dbReference>
<name>Q6MQ74_BDEBA</name>
<organism evidence="3 4">
    <name type="scientific">Bdellovibrio bacteriovorus (strain ATCC 15356 / DSM 50701 / NCIMB 9529 / HD100)</name>
    <dbReference type="NCBI Taxonomy" id="264462"/>
    <lineage>
        <taxon>Bacteria</taxon>
        <taxon>Pseudomonadati</taxon>
        <taxon>Bdellovibrionota</taxon>
        <taxon>Bdellovibrionia</taxon>
        <taxon>Bdellovibrionales</taxon>
        <taxon>Pseudobdellovibrionaceae</taxon>
        <taxon>Bdellovibrio</taxon>
    </lineage>
</organism>
<dbReference type="KEGG" id="bba:Bd0607"/>
<evidence type="ECO:0000256" key="1">
    <source>
        <dbReference type="SAM" id="SignalP"/>
    </source>
</evidence>
<accession>Q6MQ74</accession>
<dbReference type="PROSITE" id="PS51257">
    <property type="entry name" value="PROKAR_LIPOPROTEIN"/>
    <property type="match status" value="1"/>
</dbReference>
<feature type="domain" description="EcxA zinc-binding" evidence="2">
    <location>
        <begin position="403"/>
        <end position="496"/>
    </location>
</feature>
<protein>
    <recommendedName>
        <fullName evidence="2">EcxA zinc-binding domain-containing protein</fullName>
    </recommendedName>
</protein>
<evidence type="ECO:0000313" key="3">
    <source>
        <dbReference type="EMBL" id="CAE78573.1"/>
    </source>
</evidence>
<dbReference type="eggNOG" id="COG5549">
    <property type="taxonomic scope" value="Bacteria"/>
</dbReference>
<evidence type="ECO:0000313" key="4">
    <source>
        <dbReference type="Proteomes" id="UP000008080"/>
    </source>
</evidence>
<keyword evidence="4" id="KW-1185">Reference proteome</keyword>
<sequence length="715" mass="80090">MLSWSRSTFAMLLCSSMLVACTKETEKVIVKEALPPAKIEASAKVSKNLVTFEKSSLGKLFMLVPTAIDSSRSAAPSFFRPQLISFERQGDRIAVFNQTVKDVVETVTADQLIQSFAVVDETTEQIVFDLGQGFLSMNLQDAMDIVLPYTYSDVIEKGERKLESHLDIKDSYVSSLSLRNNSILIKQVIRIVEKARPSGGGNKEAEEKLKQIGMQKPEKFETSKTLFFEIKPYVQNEYFKSKPMDAQNRFGFFVNNTFKKGEDNMKTQIARWSIDEKDGDIRVLIDANVPQKMEAAVREGVTYWNRVLGRDILKVETGYKDSDPQTDRSIVIRWIHWDHGFGAYANAQMDPLTGEAFRGFVYMTSSFTKKDDMKPDNGGGVFSFKHGDLCGMRMDMDPSDQEDSVRAVIAHEMGHVLGLRHNFAGSSSTEHTDAEIKEAINQRKNGNLVAEKSVVTTVMDYTDDVASLVSGAFIKDNVMPYDKKAIDWAYKDVDSAKIKGMYCSDEHILDAGAGGRNIIGCERQDLYRNVFFAERERILATAKDTLNSTITSLEYMKKAGYKIEHKAYVQMTFSPTLEIAESLYKSDKKNPLLTIADVVEDFLSPYMRWGYNAKDYGNGSMNGDAEVNEQLKEMGGLTAYLRTLSPTSDDPEYFQKLAKEALAAGKFDNIGLTPEELQVVKEGLLENSAKLDAEAADLALKAVDVSRLRDTITSR</sequence>
<proteinExistence type="predicted"/>
<dbReference type="GeneID" id="93011702"/>
<evidence type="ECO:0000259" key="2">
    <source>
        <dbReference type="Pfam" id="PF16313"/>
    </source>
</evidence>
<dbReference type="InterPro" id="IPR034032">
    <property type="entry name" value="Zn_MMP-like_bac"/>
</dbReference>
<dbReference type="GO" id="GO:0008237">
    <property type="term" value="F:metallopeptidase activity"/>
    <property type="evidence" value="ECO:0007669"/>
    <property type="project" value="InterPro"/>
</dbReference>
<dbReference type="Proteomes" id="UP000008080">
    <property type="component" value="Chromosome"/>
</dbReference>
<dbReference type="CDD" id="cd04276">
    <property type="entry name" value="ZnMc_MMP_like_2"/>
    <property type="match status" value="1"/>
</dbReference>
<dbReference type="STRING" id="264462.Bd0607"/>
<dbReference type="AlphaFoldDB" id="Q6MQ74"/>
<reference evidence="3 4" key="1">
    <citation type="journal article" date="2004" name="Science">
        <title>A predator unmasked: life cycle of Bdellovibrio bacteriovorus from a genomic perspective.</title>
        <authorList>
            <person name="Rendulic S."/>
            <person name="Jagtap P."/>
            <person name="Rosinus A."/>
            <person name="Eppinger M."/>
            <person name="Baar C."/>
            <person name="Lanz C."/>
            <person name="Keller H."/>
            <person name="Lambert C."/>
            <person name="Evans K.J."/>
            <person name="Goesmann A."/>
            <person name="Meyer F."/>
            <person name="Sockett R.E."/>
            <person name="Schuster S.C."/>
        </authorList>
    </citation>
    <scope>NUCLEOTIDE SEQUENCE [LARGE SCALE GENOMIC DNA]</scope>
    <source>
        <strain evidence="4">ATCC 15356 / DSM 50701 / NCIMB 9529 / HD100</strain>
    </source>
</reference>
<dbReference type="PANTHER" id="PTHR38478:SF1">
    <property type="entry name" value="ZINC DEPENDENT METALLOPROTEASE DOMAIN LIPOPROTEIN"/>
    <property type="match status" value="1"/>
</dbReference>
<dbReference type="SUPFAM" id="SSF55486">
    <property type="entry name" value="Metalloproteases ('zincins'), catalytic domain"/>
    <property type="match status" value="1"/>
</dbReference>
<keyword evidence="1" id="KW-0732">Signal</keyword>
<dbReference type="PANTHER" id="PTHR38478">
    <property type="entry name" value="PEPTIDASE M1A AND M12B"/>
    <property type="match status" value="1"/>
</dbReference>
<gene>
    <name evidence="3" type="ordered locus">Bd0607</name>
</gene>
<dbReference type="Pfam" id="PF16313">
    <property type="entry name" value="DUF4953"/>
    <property type="match status" value="1"/>
</dbReference>
<feature type="signal peptide" evidence="1">
    <location>
        <begin position="1"/>
        <end position="20"/>
    </location>
</feature>
<dbReference type="EMBL" id="BX842647">
    <property type="protein sequence ID" value="CAE78573.1"/>
    <property type="molecule type" value="Genomic_DNA"/>
</dbReference>